<reference evidence="11" key="1">
    <citation type="journal article" date="2023" name="Science">
        <title>Genome structures resolve the early diversification of teleost fishes.</title>
        <authorList>
            <person name="Parey E."/>
            <person name="Louis A."/>
            <person name="Montfort J."/>
            <person name="Bouchez O."/>
            <person name="Roques C."/>
            <person name="Iampietro C."/>
            <person name="Lluch J."/>
            <person name="Castinel A."/>
            <person name="Donnadieu C."/>
            <person name="Desvignes T."/>
            <person name="Floi Bucao C."/>
            <person name="Jouanno E."/>
            <person name="Wen M."/>
            <person name="Mejri S."/>
            <person name="Dirks R."/>
            <person name="Jansen H."/>
            <person name="Henkel C."/>
            <person name="Chen W.J."/>
            <person name="Zahm M."/>
            <person name="Cabau C."/>
            <person name="Klopp C."/>
            <person name="Thompson A.W."/>
            <person name="Robinson-Rechavi M."/>
            <person name="Braasch I."/>
            <person name="Lecointre G."/>
            <person name="Bobe J."/>
            <person name="Postlethwait J.H."/>
            <person name="Berthelot C."/>
            <person name="Roest Crollius H."/>
            <person name="Guiguen Y."/>
        </authorList>
    </citation>
    <scope>NUCLEOTIDE SEQUENCE</scope>
    <source>
        <strain evidence="11">Concon-B</strain>
    </source>
</reference>
<evidence type="ECO:0000256" key="9">
    <source>
        <dbReference type="ARBA" id="ARBA00023136"/>
    </source>
</evidence>
<organism evidence="11 12">
    <name type="scientific">Conger conger</name>
    <name type="common">Conger eel</name>
    <name type="synonym">Muraena conger</name>
    <dbReference type="NCBI Taxonomy" id="82655"/>
    <lineage>
        <taxon>Eukaryota</taxon>
        <taxon>Metazoa</taxon>
        <taxon>Chordata</taxon>
        <taxon>Craniata</taxon>
        <taxon>Vertebrata</taxon>
        <taxon>Euteleostomi</taxon>
        <taxon>Actinopterygii</taxon>
        <taxon>Neopterygii</taxon>
        <taxon>Teleostei</taxon>
        <taxon>Anguilliformes</taxon>
        <taxon>Congridae</taxon>
        <taxon>Conger</taxon>
    </lineage>
</organism>
<comment type="similarity">
    <text evidence="3">Belongs to the claudin family.</text>
</comment>
<dbReference type="FunFam" id="1.20.140.150:FF:000001">
    <property type="entry name" value="Claudin"/>
    <property type="match status" value="1"/>
</dbReference>
<dbReference type="PANTHER" id="PTHR12002">
    <property type="entry name" value="CLAUDIN"/>
    <property type="match status" value="1"/>
</dbReference>
<dbReference type="AlphaFoldDB" id="A0A9Q1D322"/>
<evidence type="ECO:0000256" key="6">
    <source>
        <dbReference type="ARBA" id="ARBA00022692"/>
    </source>
</evidence>
<name>A0A9Q1D322_CONCO</name>
<accession>A0A9Q1D322</accession>
<evidence type="ECO:0000256" key="2">
    <source>
        <dbReference type="ARBA" id="ARBA00004651"/>
    </source>
</evidence>
<feature type="transmembrane region" description="Helical" evidence="10">
    <location>
        <begin position="123"/>
        <end position="143"/>
    </location>
</feature>
<gene>
    <name evidence="11" type="ORF">COCON_G00190630</name>
</gene>
<comment type="caution">
    <text evidence="11">The sequence shown here is derived from an EMBL/GenBank/DDBJ whole genome shotgun (WGS) entry which is preliminary data.</text>
</comment>
<dbReference type="PROSITE" id="PS01346">
    <property type="entry name" value="CLAUDIN"/>
    <property type="match status" value="1"/>
</dbReference>
<dbReference type="EMBL" id="JAFJMO010000014">
    <property type="protein sequence ID" value="KAJ8256911.1"/>
    <property type="molecule type" value="Genomic_DNA"/>
</dbReference>
<keyword evidence="6 10" id="KW-0812">Transmembrane</keyword>
<evidence type="ECO:0000256" key="3">
    <source>
        <dbReference type="ARBA" id="ARBA00008295"/>
    </source>
</evidence>
<dbReference type="GO" id="GO:0005923">
    <property type="term" value="C:bicellular tight junction"/>
    <property type="evidence" value="ECO:0007669"/>
    <property type="project" value="UniProtKB-SubCell"/>
</dbReference>
<evidence type="ECO:0000256" key="8">
    <source>
        <dbReference type="ARBA" id="ARBA00022989"/>
    </source>
</evidence>
<dbReference type="GO" id="GO:0005886">
    <property type="term" value="C:plasma membrane"/>
    <property type="evidence" value="ECO:0007669"/>
    <property type="project" value="UniProtKB-SubCell"/>
</dbReference>
<keyword evidence="4" id="KW-0796">Tight junction</keyword>
<feature type="transmembrane region" description="Helical" evidence="10">
    <location>
        <begin position="43"/>
        <end position="62"/>
    </location>
</feature>
<evidence type="ECO:0000313" key="12">
    <source>
        <dbReference type="Proteomes" id="UP001152803"/>
    </source>
</evidence>
<keyword evidence="7" id="KW-0965">Cell junction</keyword>
<dbReference type="Pfam" id="PF00822">
    <property type="entry name" value="PMP22_Claudin"/>
    <property type="match status" value="1"/>
</dbReference>
<sequence length="268" mass="28265">MILLKRPRYVHLGHTADQSFVSFLTGPANVRPQPEVVPQTGDMAVLVLQILGLLMGLLGWILESSCTSSHAWKVKSHVDSVTSSSWQFQGLWMECAATSSGAVQCNTYKTVLGLPGYVQACRALMIVALLLGLIGIIVSLLGLKCTKIGSASKEAKGKIALTGGALFLLSGLCSLTAASWYAARVVQEFYDPFFGGIKFELGAGLYMGWGGASLAILGGGFLCCSCKRAVSAPAKGNYGYNYSSAGQDQKIYKPAPASTDTGSTKAYV</sequence>
<keyword evidence="8 10" id="KW-1133">Transmembrane helix</keyword>
<dbReference type="PRINTS" id="PR01077">
    <property type="entry name" value="CLAUDIN"/>
</dbReference>
<dbReference type="InterPro" id="IPR017974">
    <property type="entry name" value="Claudin_CS"/>
</dbReference>
<keyword evidence="9 10" id="KW-0472">Membrane</keyword>
<evidence type="ECO:0000313" key="11">
    <source>
        <dbReference type="EMBL" id="KAJ8256911.1"/>
    </source>
</evidence>
<evidence type="ECO:0000256" key="5">
    <source>
        <dbReference type="ARBA" id="ARBA00022475"/>
    </source>
</evidence>
<dbReference type="InterPro" id="IPR006187">
    <property type="entry name" value="Claudin"/>
</dbReference>
<dbReference type="Proteomes" id="UP001152803">
    <property type="component" value="Unassembled WGS sequence"/>
</dbReference>
<dbReference type="InterPro" id="IPR004031">
    <property type="entry name" value="PMP22/EMP/MP20/Claudin"/>
</dbReference>
<evidence type="ECO:0000256" key="10">
    <source>
        <dbReference type="SAM" id="Phobius"/>
    </source>
</evidence>
<proteinExistence type="inferred from homology"/>
<keyword evidence="12" id="KW-1185">Reference proteome</keyword>
<evidence type="ECO:0000256" key="7">
    <source>
        <dbReference type="ARBA" id="ARBA00022949"/>
    </source>
</evidence>
<protein>
    <recommendedName>
        <fullName evidence="13">Claudin</fullName>
    </recommendedName>
</protein>
<feature type="transmembrane region" description="Helical" evidence="10">
    <location>
        <begin position="164"/>
        <end position="183"/>
    </location>
</feature>
<evidence type="ECO:0000256" key="4">
    <source>
        <dbReference type="ARBA" id="ARBA00022427"/>
    </source>
</evidence>
<comment type="subcellular location">
    <subcellularLocation>
        <location evidence="1">Cell junction</location>
        <location evidence="1">Tight junction</location>
    </subcellularLocation>
    <subcellularLocation>
        <location evidence="2">Cell membrane</location>
        <topology evidence="2">Multi-pass membrane protein</topology>
    </subcellularLocation>
</comment>
<dbReference type="Gene3D" id="1.20.140.150">
    <property type="match status" value="1"/>
</dbReference>
<keyword evidence="5" id="KW-1003">Cell membrane</keyword>
<dbReference type="OrthoDB" id="8586036at2759"/>
<evidence type="ECO:0008006" key="13">
    <source>
        <dbReference type="Google" id="ProtNLM"/>
    </source>
</evidence>
<feature type="transmembrane region" description="Helical" evidence="10">
    <location>
        <begin position="203"/>
        <end position="224"/>
    </location>
</feature>
<dbReference type="GO" id="GO:0005198">
    <property type="term" value="F:structural molecule activity"/>
    <property type="evidence" value="ECO:0007669"/>
    <property type="project" value="InterPro"/>
</dbReference>
<evidence type="ECO:0000256" key="1">
    <source>
        <dbReference type="ARBA" id="ARBA00004435"/>
    </source>
</evidence>